<dbReference type="Proteomes" id="UP000030403">
    <property type="component" value="Unassembled WGS sequence"/>
</dbReference>
<dbReference type="AlphaFoldDB" id="A0A0A5GGU1"/>
<sequence>MSDNDIVNDLLQAGELEDQLTPKQRQILQAAVEMFAEKGYASTSTSEIAKRAGVAEGTIFRHYKTKKELLFAIVSPMITKFAVPFFAQHFVKQVFDREVSGYEELLRNLIHNRFEFVKENVTLLKIVLQEVAFHEELQERYKSIFRENVLESFEETVKHFQEKGQIKDYPVHSVIRLTISTIIGFLVTRFIIMPDYDWDDEKEIDRTIDFIMNGLEK</sequence>
<gene>
    <name evidence="5" type="ORF">N783_21325</name>
</gene>
<evidence type="ECO:0000259" key="4">
    <source>
        <dbReference type="PROSITE" id="PS50977"/>
    </source>
</evidence>
<dbReference type="InterPro" id="IPR009057">
    <property type="entry name" value="Homeodomain-like_sf"/>
</dbReference>
<feature type="DNA-binding region" description="H-T-H motif" evidence="2">
    <location>
        <begin position="44"/>
        <end position="63"/>
    </location>
</feature>
<evidence type="ECO:0000313" key="5">
    <source>
        <dbReference type="EMBL" id="KGX90335.1"/>
    </source>
</evidence>
<protein>
    <submittedName>
        <fullName evidence="5">TetR family transcriptional regulator</fullName>
    </submittedName>
</protein>
<dbReference type="OrthoDB" id="9780824at2"/>
<dbReference type="InterPro" id="IPR036271">
    <property type="entry name" value="Tet_transcr_reg_TetR-rel_C_sf"/>
</dbReference>
<evidence type="ECO:0000256" key="1">
    <source>
        <dbReference type="ARBA" id="ARBA00023125"/>
    </source>
</evidence>
<dbReference type="Pfam" id="PF00440">
    <property type="entry name" value="TetR_N"/>
    <property type="match status" value="1"/>
</dbReference>
<dbReference type="InterPro" id="IPR001647">
    <property type="entry name" value="HTH_TetR"/>
</dbReference>
<dbReference type="STRING" id="1385511.GCA_000425225_02152"/>
<evidence type="ECO:0000256" key="2">
    <source>
        <dbReference type="PROSITE-ProRule" id="PRU00335"/>
    </source>
</evidence>
<dbReference type="PRINTS" id="PR00455">
    <property type="entry name" value="HTHTETR"/>
</dbReference>
<keyword evidence="1 2" id="KW-0238">DNA-binding</keyword>
<keyword evidence="3" id="KW-1133">Transmembrane helix</keyword>
<feature type="domain" description="HTH tetR-type" evidence="4">
    <location>
        <begin position="21"/>
        <end position="81"/>
    </location>
</feature>
<reference evidence="5 6" key="1">
    <citation type="submission" date="2013-08" db="EMBL/GenBank/DDBJ databases">
        <authorList>
            <person name="Huang J."/>
            <person name="Wang G."/>
        </authorList>
    </citation>
    <scope>NUCLEOTIDE SEQUENCE [LARGE SCALE GENOMIC DNA]</scope>
    <source>
        <strain evidence="5 6">BH030004</strain>
    </source>
</reference>
<dbReference type="GO" id="GO:0003677">
    <property type="term" value="F:DNA binding"/>
    <property type="evidence" value="ECO:0007669"/>
    <property type="project" value="UniProtKB-UniRule"/>
</dbReference>
<dbReference type="PROSITE" id="PS50977">
    <property type="entry name" value="HTH_TETR_2"/>
    <property type="match status" value="1"/>
</dbReference>
<keyword evidence="6" id="KW-1185">Reference proteome</keyword>
<proteinExistence type="predicted"/>
<evidence type="ECO:0000256" key="3">
    <source>
        <dbReference type="SAM" id="Phobius"/>
    </source>
</evidence>
<accession>A0A0A5GGU1</accession>
<name>A0A0A5GGU1_9BACI</name>
<dbReference type="PANTHER" id="PTHR30055">
    <property type="entry name" value="HTH-TYPE TRANSCRIPTIONAL REGULATOR RUTR"/>
    <property type="match status" value="1"/>
</dbReference>
<dbReference type="Gene3D" id="1.10.10.60">
    <property type="entry name" value="Homeodomain-like"/>
    <property type="match status" value="1"/>
</dbReference>
<dbReference type="Gene3D" id="1.10.357.10">
    <property type="entry name" value="Tetracycline Repressor, domain 2"/>
    <property type="match status" value="1"/>
</dbReference>
<dbReference type="PANTHER" id="PTHR30055:SF222">
    <property type="entry name" value="REGULATORY PROTEIN"/>
    <property type="match status" value="1"/>
</dbReference>
<dbReference type="EMBL" id="AVPF01000008">
    <property type="protein sequence ID" value="KGX90335.1"/>
    <property type="molecule type" value="Genomic_DNA"/>
</dbReference>
<organism evidence="5 6">
    <name type="scientific">Pontibacillus marinus BH030004 = DSM 16465</name>
    <dbReference type="NCBI Taxonomy" id="1385511"/>
    <lineage>
        <taxon>Bacteria</taxon>
        <taxon>Bacillati</taxon>
        <taxon>Bacillota</taxon>
        <taxon>Bacilli</taxon>
        <taxon>Bacillales</taxon>
        <taxon>Bacillaceae</taxon>
        <taxon>Pontibacillus</taxon>
    </lineage>
</organism>
<comment type="caution">
    <text evidence="5">The sequence shown here is derived from an EMBL/GenBank/DDBJ whole genome shotgun (WGS) entry which is preliminary data.</text>
</comment>
<dbReference type="InterPro" id="IPR050109">
    <property type="entry name" value="HTH-type_TetR-like_transc_reg"/>
</dbReference>
<keyword evidence="3" id="KW-0812">Transmembrane</keyword>
<dbReference type="RefSeq" id="WP_027448634.1">
    <property type="nucleotide sequence ID" value="NZ_AVPF01000008.1"/>
</dbReference>
<dbReference type="GO" id="GO:0006355">
    <property type="term" value="P:regulation of DNA-templated transcription"/>
    <property type="evidence" value="ECO:0007669"/>
    <property type="project" value="UniProtKB-ARBA"/>
</dbReference>
<dbReference type="SUPFAM" id="SSF46689">
    <property type="entry name" value="Homeodomain-like"/>
    <property type="match status" value="1"/>
</dbReference>
<dbReference type="SUPFAM" id="SSF48498">
    <property type="entry name" value="Tetracyclin repressor-like, C-terminal domain"/>
    <property type="match status" value="1"/>
</dbReference>
<keyword evidence="3" id="KW-0472">Membrane</keyword>
<feature type="transmembrane region" description="Helical" evidence="3">
    <location>
        <begin position="69"/>
        <end position="87"/>
    </location>
</feature>
<dbReference type="eggNOG" id="COG1309">
    <property type="taxonomic scope" value="Bacteria"/>
</dbReference>
<evidence type="ECO:0000313" key="6">
    <source>
        <dbReference type="Proteomes" id="UP000030403"/>
    </source>
</evidence>